<protein>
    <recommendedName>
        <fullName evidence="1">GST N-terminal domain-containing protein</fullName>
    </recommendedName>
</protein>
<dbReference type="Proteomes" id="UP001498398">
    <property type="component" value="Unassembled WGS sequence"/>
</dbReference>
<feature type="domain" description="GST N-terminal" evidence="1">
    <location>
        <begin position="31"/>
        <end position="105"/>
    </location>
</feature>
<dbReference type="InterPro" id="IPR004045">
    <property type="entry name" value="Glutathione_S-Trfase_N"/>
</dbReference>
<dbReference type="SUPFAM" id="SSF52833">
    <property type="entry name" value="Thioredoxin-like"/>
    <property type="match status" value="1"/>
</dbReference>
<evidence type="ECO:0000313" key="3">
    <source>
        <dbReference type="Proteomes" id="UP001498398"/>
    </source>
</evidence>
<evidence type="ECO:0000313" key="2">
    <source>
        <dbReference type="EMBL" id="KAK7465733.1"/>
    </source>
</evidence>
<proteinExistence type="predicted"/>
<dbReference type="Pfam" id="PF13417">
    <property type="entry name" value="GST_N_3"/>
    <property type="match status" value="1"/>
</dbReference>
<evidence type="ECO:0000259" key="1">
    <source>
        <dbReference type="Pfam" id="PF13417"/>
    </source>
</evidence>
<dbReference type="InterPro" id="IPR036282">
    <property type="entry name" value="Glutathione-S-Trfase_C_sf"/>
</dbReference>
<accession>A0ABR1JX93</accession>
<gene>
    <name evidence="2" type="ORF">VKT23_005704</name>
</gene>
<dbReference type="Gene3D" id="3.40.30.10">
    <property type="entry name" value="Glutaredoxin"/>
    <property type="match status" value="1"/>
</dbReference>
<reference evidence="2 3" key="1">
    <citation type="submission" date="2024-01" db="EMBL/GenBank/DDBJ databases">
        <title>A draft genome for the cacao thread blight pathogen Marasmiellus scandens.</title>
        <authorList>
            <person name="Baruah I.K."/>
            <person name="Leung J."/>
            <person name="Bukari Y."/>
            <person name="Amoako-Attah I."/>
            <person name="Meinhardt L.W."/>
            <person name="Bailey B.A."/>
            <person name="Cohen S.P."/>
        </authorList>
    </citation>
    <scope>NUCLEOTIDE SEQUENCE [LARGE SCALE GENOMIC DNA]</scope>
    <source>
        <strain evidence="2 3">GH-19</strain>
    </source>
</reference>
<keyword evidence="3" id="KW-1185">Reference proteome</keyword>
<name>A0ABR1JX93_9AGAR</name>
<dbReference type="SUPFAM" id="SSF47616">
    <property type="entry name" value="GST C-terminal domain-like"/>
    <property type="match status" value="1"/>
</dbReference>
<dbReference type="InterPro" id="IPR036249">
    <property type="entry name" value="Thioredoxin-like_sf"/>
</dbReference>
<sequence>MRDAYALLIRTHSTSLLLQKIPIVIMSKPVLYTFPGSVWAAVPELVIAELYPKDAIETKVINLANGDNFDPAFIKLNPNATLPTLEANGKVYTTTADVTAHLIKHSPVPVKAGTDFIQTIHQDSLDPNFAFMMATDEETLAAKAKGFVMQFLSNRQAALERHSATPEGAPHKEFYEGKIKANGGILAIYQGKASEAGKQAFIQGSQGHLNRIGEFIVKTLPGYLEPGPFMGGDKPGEDDFHLAAWLTRIGAAVGATGPQDVIQAMERAFGKSIPEKVVKYWTAWTERPSWKTVYAAGIH</sequence>
<dbReference type="EMBL" id="JBANRG010000006">
    <property type="protein sequence ID" value="KAK7465733.1"/>
    <property type="molecule type" value="Genomic_DNA"/>
</dbReference>
<comment type="caution">
    <text evidence="2">The sequence shown here is derived from an EMBL/GenBank/DDBJ whole genome shotgun (WGS) entry which is preliminary data.</text>
</comment>
<organism evidence="2 3">
    <name type="scientific">Marasmiellus scandens</name>
    <dbReference type="NCBI Taxonomy" id="2682957"/>
    <lineage>
        <taxon>Eukaryota</taxon>
        <taxon>Fungi</taxon>
        <taxon>Dikarya</taxon>
        <taxon>Basidiomycota</taxon>
        <taxon>Agaricomycotina</taxon>
        <taxon>Agaricomycetes</taxon>
        <taxon>Agaricomycetidae</taxon>
        <taxon>Agaricales</taxon>
        <taxon>Marasmiineae</taxon>
        <taxon>Omphalotaceae</taxon>
        <taxon>Marasmiellus</taxon>
    </lineage>
</organism>